<comment type="caution">
    <text evidence="6">The sequence shown here is derived from an EMBL/GenBank/DDBJ whole genome shotgun (WGS) entry which is preliminary data.</text>
</comment>
<proteinExistence type="predicted"/>
<dbReference type="Gene3D" id="3.40.50.20">
    <property type="match status" value="1"/>
</dbReference>
<evidence type="ECO:0000256" key="4">
    <source>
        <dbReference type="PROSITE-ProRule" id="PRU00409"/>
    </source>
</evidence>
<dbReference type="PANTHER" id="PTHR43585">
    <property type="entry name" value="FUMIPYRROLE BIOSYNTHESIS PROTEIN C"/>
    <property type="match status" value="1"/>
</dbReference>
<evidence type="ECO:0000259" key="5">
    <source>
        <dbReference type="PROSITE" id="PS50975"/>
    </source>
</evidence>
<keyword evidence="1" id="KW-0436">Ligase</keyword>
<reference evidence="6" key="1">
    <citation type="submission" date="2020-10" db="EMBL/GenBank/DDBJ databases">
        <authorList>
            <person name="Gilroy R."/>
        </authorList>
    </citation>
    <scope>NUCLEOTIDE SEQUENCE</scope>
    <source>
        <strain evidence="6">ChiW13-3771</strain>
    </source>
</reference>
<evidence type="ECO:0000313" key="6">
    <source>
        <dbReference type="EMBL" id="HIR87577.1"/>
    </source>
</evidence>
<evidence type="ECO:0000313" key="7">
    <source>
        <dbReference type="Proteomes" id="UP000824201"/>
    </source>
</evidence>
<sequence>MKKIFVVSTLGYQRLESVLKNLEKILRAKDPKEEWEFYIVNENYGSSMPDNIKFKNYIFTSDSTNDEEMNKIYNGVNNWPEFDYSLQTDEYAVTILALINEKLKLSGLTLDDEHKFRDKVTMKQKLGNDINKPILYTLEDVKNNTVEYPVIIKPRTFAASKGVKLITDKKSLLNEMNDKHVDYSRASIDTMDDYEIEQYINGDVYHIDGIVFEEKIIFCVASQYIGSCFEYAQGKLLGSIKATDIQQRQAQSFAEKIHRDLVIPNGVFHLEAFYYNGEFVFLEIGMRPGGAEIVPAIKAATGVDLANEHIKCQLGIKPKFGKNTEAIFGWLNFPREFEFEKDKYIKKIILPQYTPQYLYSSSIPKIGDRATEDFVHYDSSLGSFIFVGKDRDAIKDEMKVYAEQYKVIVG</sequence>
<dbReference type="Proteomes" id="UP000824201">
    <property type="component" value="Unassembled WGS sequence"/>
</dbReference>
<evidence type="ECO:0000256" key="3">
    <source>
        <dbReference type="ARBA" id="ARBA00022840"/>
    </source>
</evidence>
<dbReference type="AlphaFoldDB" id="A0A9D1EC20"/>
<organism evidence="6 7">
    <name type="scientific">Candidatus Fimimorpha faecalis</name>
    <dbReference type="NCBI Taxonomy" id="2840824"/>
    <lineage>
        <taxon>Bacteria</taxon>
        <taxon>Bacillati</taxon>
        <taxon>Bacillota</taxon>
        <taxon>Clostridia</taxon>
        <taxon>Eubacteriales</taxon>
        <taxon>Candidatus Fimimorpha</taxon>
    </lineage>
</organism>
<dbReference type="PANTHER" id="PTHR43585:SF2">
    <property type="entry name" value="ATP-GRASP ENZYME FSQD"/>
    <property type="match status" value="1"/>
</dbReference>
<keyword evidence="3 4" id="KW-0067">ATP-binding</keyword>
<reference evidence="6" key="2">
    <citation type="journal article" date="2021" name="PeerJ">
        <title>Extensive microbial diversity within the chicken gut microbiome revealed by metagenomics and culture.</title>
        <authorList>
            <person name="Gilroy R."/>
            <person name="Ravi A."/>
            <person name="Getino M."/>
            <person name="Pursley I."/>
            <person name="Horton D.L."/>
            <person name="Alikhan N.F."/>
            <person name="Baker D."/>
            <person name="Gharbi K."/>
            <person name="Hall N."/>
            <person name="Watson M."/>
            <person name="Adriaenssens E.M."/>
            <person name="Foster-Nyarko E."/>
            <person name="Jarju S."/>
            <person name="Secka A."/>
            <person name="Antonio M."/>
            <person name="Oren A."/>
            <person name="Chaudhuri R.R."/>
            <person name="La Ragione R."/>
            <person name="Hildebrand F."/>
            <person name="Pallen M.J."/>
        </authorList>
    </citation>
    <scope>NUCLEOTIDE SEQUENCE</scope>
    <source>
        <strain evidence="6">ChiW13-3771</strain>
    </source>
</reference>
<gene>
    <name evidence="6" type="ORF">IAC96_01370</name>
</gene>
<dbReference type="Gene3D" id="3.30.470.20">
    <property type="entry name" value="ATP-grasp fold, B domain"/>
    <property type="match status" value="1"/>
</dbReference>
<accession>A0A9D1EC20</accession>
<dbReference type="Pfam" id="PF13535">
    <property type="entry name" value="ATP-grasp_4"/>
    <property type="match status" value="1"/>
</dbReference>
<name>A0A9D1EC20_9FIRM</name>
<dbReference type="GO" id="GO:0046872">
    <property type="term" value="F:metal ion binding"/>
    <property type="evidence" value="ECO:0007669"/>
    <property type="project" value="InterPro"/>
</dbReference>
<dbReference type="SUPFAM" id="SSF56059">
    <property type="entry name" value="Glutathione synthetase ATP-binding domain-like"/>
    <property type="match status" value="1"/>
</dbReference>
<dbReference type="EMBL" id="DVHN01000012">
    <property type="protein sequence ID" value="HIR87577.1"/>
    <property type="molecule type" value="Genomic_DNA"/>
</dbReference>
<dbReference type="GO" id="GO:0016874">
    <property type="term" value="F:ligase activity"/>
    <property type="evidence" value="ECO:0007669"/>
    <property type="project" value="UniProtKB-KW"/>
</dbReference>
<evidence type="ECO:0000256" key="2">
    <source>
        <dbReference type="ARBA" id="ARBA00022741"/>
    </source>
</evidence>
<dbReference type="GO" id="GO:0005524">
    <property type="term" value="F:ATP binding"/>
    <property type="evidence" value="ECO:0007669"/>
    <property type="project" value="UniProtKB-UniRule"/>
</dbReference>
<dbReference type="InterPro" id="IPR052032">
    <property type="entry name" value="ATP-dep_AA_Ligase"/>
</dbReference>
<keyword evidence="2 4" id="KW-0547">Nucleotide-binding</keyword>
<evidence type="ECO:0000256" key="1">
    <source>
        <dbReference type="ARBA" id="ARBA00022598"/>
    </source>
</evidence>
<dbReference type="PROSITE" id="PS50975">
    <property type="entry name" value="ATP_GRASP"/>
    <property type="match status" value="1"/>
</dbReference>
<feature type="domain" description="ATP-grasp" evidence="5">
    <location>
        <begin position="119"/>
        <end position="314"/>
    </location>
</feature>
<dbReference type="InterPro" id="IPR011761">
    <property type="entry name" value="ATP-grasp"/>
</dbReference>
<protein>
    <submittedName>
        <fullName evidence="6">ATP-grasp domain-containing protein</fullName>
    </submittedName>
</protein>